<evidence type="ECO:0000313" key="3">
    <source>
        <dbReference type="Proteomes" id="UP000366872"/>
    </source>
</evidence>
<name>A0A6C2U854_PONDE</name>
<dbReference type="InterPro" id="IPR007345">
    <property type="entry name" value="Polysacch_pyruvyl_Trfase"/>
</dbReference>
<dbReference type="Pfam" id="PF04230">
    <property type="entry name" value="PS_pyruv_trans"/>
    <property type="match status" value="1"/>
</dbReference>
<dbReference type="PANTHER" id="PTHR36836:SF1">
    <property type="entry name" value="COLANIC ACID BIOSYNTHESIS PROTEIN WCAK"/>
    <property type="match status" value="1"/>
</dbReference>
<feature type="domain" description="Polysaccharide pyruvyl transferase" evidence="1">
    <location>
        <begin position="14"/>
        <end position="309"/>
    </location>
</feature>
<evidence type="ECO:0000259" key="1">
    <source>
        <dbReference type="Pfam" id="PF04230"/>
    </source>
</evidence>
<accession>A0A6C2U854</accession>
<keyword evidence="3" id="KW-1185">Reference proteome</keyword>
<dbReference type="EMBL" id="CAAHFG010000002">
    <property type="protein sequence ID" value="VGO15604.1"/>
    <property type="molecule type" value="Genomic_DNA"/>
</dbReference>
<dbReference type="Proteomes" id="UP000366872">
    <property type="component" value="Unassembled WGS sequence"/>
</dbReference>
<gene>
    <name evidence="2" type="ORF">PDESU_04189</name>
</gene>
<reference evidence="2 3" key="1">
    <citation type="submission" date="2019-04" db="EMBL/GenBank/DDBJ databases">
        <authorList>
            <person name="Van Vliet M D."/>
        </authorList>
    </citation>
    <scope>NUCLEOTIDE SEQUENCE [LARGE SCALE GENOMIC DNA]</scope>
    <source>
        <strain evidence="2 3">F1</strain>
    </source>
</reference>
<dbReference type="PANTHER" id="PTHR36836">
    <property type="entry name" value="COLANIC ACID BIOSYNTHESIS PROTEIN WCAK"/>
    <property type="match status" value="1"/>
</dbReference>
<dbReference type="RefSeq" id="WP_168442457.1">
    <property type="nucleotide sequence ID" value="NZ_CAAHFG010000002.1"/>
</dbReference>
<dbReference type="AlphaFoldDB" id="A0A6C2U854"/>
<protein>
    <recommendedName>
        <fullName evidence="1">Polysaccharide pyruvyl transferase domain-containing protein</fullName>
    </recommendedName>
</protein>
<sequence length="381" mass="42365">MKICIVGWYGTETIGDRAILAGIIQLLAESFPDFEVELGSLIPFFSERMLHEDADLWAKLAGRTVKLHMFDSTSMTGLRRAVGESDLVLVGGGPLMDLRSMHVLSYAFAYARKRGKRTGVFGCGAGPLKTAEYRKVTADILSNADFAVFRDRASLDFVEEQGLCAAGTFKSAICPAAFCAMHFREEYPPVRGAERICVNLRRMPDGYLDGAPERIDEATERLVLSLAQRFPEKEVVLTPNHYFAMGNDDRVLLNGIRFRSDAGNLTVRNKPLSLEGTMRFFADSCFCVGMRFHSFLLMSIVNGRCILLNYTGENEGKTAGFIRDYDTAGFFDSRHMIQLCESASLDGISFFESSSELFGLDAGLLETARSVYRNELTGLWQ</sequence>
<proteinExistence type="predicted"/>
<evidence type="ECO:0000313" key="2">
    <source>
        <dbReference type="EMBL" id="VGO15604.1"/>
    </source>
</evidence>
<organism evidence="2 3">
    <name type="scientific">Pontiella desulfatans</name>
    <dbReference type="NCBI Taxonomy" id="2750659"/>
    <lineage>
        <taxon>Bacteria</taxon>
        <taxon>Pseudomonadati</taxon>
        <taxon>Kiritimatiellota</taxon>
        <taxon>Kiritimatiellia</taxon>
        <taxon>Kiritimatiellales</taxon>
        <taxon>Pontiellaceae</taxon>
        <taxon>Pontiella</taxon>
    </lineage>
</organism>